<proteinExistence type="predicted"/>
<evidence type="ECO:0000313" key="2">
    <source>
        <dbReference type="EMBL" id="QHT86495.1"/>
    </source>
</evidence>
<reference evidence="2" key="1">
    <citation type="journal article" date="2020" name="Nature">
        <title>Giant virus diversity and host interactions through global metagenomics.</title>
        <authorList>
            <person name="Schulz F."/>
            <person name="Roux S."/>
            <person name="Paez-Espino D."/>
            <person name="Jungbluth S."/>
            <person name="Walsh D.A."/>
            <person name="Denef V.J."/>
            <person name="McMahon K.D."/>
            <person name="Konstantinidis K.T."/>
            <person name="Eloe-Fadrosh E.A."/>
            <person name="Kyrpides N.C."/>
            <person name="Woyke T."/>
        </authorList>
    </citation>
    <scope>NUCLEOTIDE SEQUENCE</scope>
    <source>
        <strain evidence="2">GVMAG-M-3300023184-186</strain>
    </source>
</reference>
<protein>
    <submittedName>
        <fullName evidence="2">Uncharacterized protein</fullName>
    </submittedName>
</protein>
<dbReference type="EMBL" id="MN740069">
    <property type="protein sequence ID" value="QHT86495.1"/>
    <property type="molecule type" value="Genomic_DNA"/>
</dbReference>
<feature type="region of interest" description="Disordered" evidence="1">
    <location>
        <begin position="29"/>
        <end position="63"/>
    </location>
</feature>
<dbReference type="AlphaFoldDB" id="A0A6C0I251"/>
<organism evidence="2">
    <name type="scientific">viral metagenome</name>
    <dbReference type="NCBI Taxonomy" id="1070528"/>
    <lineage>
        <taxon>unclassified sequences</taxon>
        <taxon>metagenomes</taxon>
        <taxon>organismal metagenomes</taxon>
    </lineage>
</organism>
<evidence type="ECO:0000256" key="1">
    <source>
        <dbReference type="SAM" id="MobiDB-lite"/>
    </source>
</evidence>
<feature type="compositionally biased region" description="Low complexity" evidence="1">
    <location>
        <begin position="29"/>
        <end position="60"/>
    </location>
</feature>
<name>A0A6C0I251_9ZZZZ</name>
<sequence length="223" mass="25582">MAKLYTKCSMSRKEFILFTEAYRHKASESTSSTYTESTSSTSTESTSSTYTESTSSTSTEMPSNTQLSKCALFSKLAASTPREYWLRHITSYLGSNYIFTANIINTETAYYPQGLNRPLIERRIIIVFLYIDTSNKINVIKGDIELNAKKDNERNIIHHHNYFQHSLIDHKDANHLISLKKYNITQIDVELNSNMIDSIIKKYVEENDPLLIVDKCPPPRSFP</sequence>
<accession>A0A6C0I251</accession>